<sequence length="193" mass="20302">MRHRVGLYCVLAGLSALPCGVFGAAQVLGAKPARQGAFTHGKTDPVALTDQRGSVLDSAARELNADDLAAAARHNDKPLVLVGSAPLSANGANMALFVQVQAASLCGSAGCSTDVYVKRNGTWTKVLDSVSGPIELLPTTHGGLRDILVDGSDRWVWKNNTYVDTLVAQDVPGLKASVEEHQAHMNHQPADRL</sequence>
<evidence type="ECO:0008006" key="4">
    <source>
        <dbReference type="Google" id="ProtNLM"/>
    </source>
</evidence>
<protein>
    <recommendedName>
        <fullName evidence="4">Lipoprotein</fullName>
    </recommendedName>
</protein>
<gene>
    <name evidence="2" type="ORF">HNR55_000539</name>
</gene>
<organism evidence="2 3">
    <name type="scientific">Acetobacter lovaniensis</name>
    <dbReference type="NCBI Taxonomy" id="104100"/>
    <lineage>
        <taxon>Bacteria</taxon>
        <taxon>Pseudomonadati</taxon>
        <taxon>Pseudomonadota</taxon>
        <taxon>Alphaproteobacteria</taxon>
        <taxon>Acetobacterales</taxon>
        <taxon>Acetobacteraceae</taxon>
        <taxon>Acetobacter</taxon>
    </lineage>
</organism>
<name>A0A841QC43_9PROT</name>
<keyword evidence="3" id="KW-1185">Reference proteome</keyword>
<feature type="signal peptide" evidence="1">
    <location>
        <begin position="1"/>
        <end position="24"/>
    </location>
</feature>
<feature type="chain" id="PRO_5032271581" description="Lipoprotein" evidence="1">
    <location>
        <begin position="25"/>
        <end position="193"/>
    </location>
</feature>
<reference evidence="2 3" key="1">
    <citation type="submission" date="2020-08" db="EMBL/GenBank/DDBJ databases">
        <title>Genomic Encyclopedia of Type Strains, Phase IV (KMG-IV): sequencing the most valuable type-strain genomes for metagenomic binning, comparative biology and taxonomic classification.</title>
        <authorList>
            <person name="Goeker M."/>
        </authorList>
    </citation>
    <scope>NUCLEOTIDE SEQUENCE [LARGE SCALE GENOMIC DNA]</scope>
    <source>
        <strain evidence="2 3">DSM 4491</strain>
    </source>
</reference>
<dbReference type="Proteomes" id="UP000578000">
    <property type="component" value="Unassembled WGS sequence"/>
</dbReference>
<evidence type="ECO:0000256" key="1">
    <source>
        <dbReference type="SAM" id="SignalP"/>
    </source>
</evidence>
<accession>A0A841QC43</accession>
<dbReference type="AlphaFoldDB" id="A0A841QC43"/>
<comment type="caution">
    <text evidence="2">The sequence shown here is derived from an EMBL/GenBank/DDBJ whole genome shotgun (WGS) entry which is preliminary data.</text>
</comment>
<keyword evidence="1" id="KW-0732">Signal</keyword>
<evidence type="ECO:0000313" key="3">
    <source>
        <dbReference type="Proteomes" id="UP000578000"/>
    </source>
</evidence>
<dbReference type="EMBL" id="JACHIE010000001">
    <property type="protein sequence ID" value="MBB6455978.1"/>
    <property type="molecule type" value="Genomic_DNA"/>
</dbReference>
<evidence type="ECO:0000313" key="2">
    <source>
        <dbReference type="EMBL" id="MBB6455978.1"/>
    </source>
</evidence>
<proteinExistence type="predicted"/>